<protein>
    <submittedName>
        <fullName evidence="8">Glycosyl hydrolase family 99</fullName>
    </submittedName>
</protein>
<name>A0A3D9I8Y9_9BACL</name>
<accession>A0A3D9I8Y9</accession>
<proteinExistence type="predicted"/>
<evidence type="ECO:0000256" key="5">
    <source>
        <dbReference type="ARBA" id="ARBA00022989"/>
    </source>
</evidence>
<evidence type="ECO:0000256" key="3">
    <source>
        <dbReference type="ARBA" id="ARBA00022801"/>
    </source>
</evidence>
<evidence type="ECO:0000313" key="9">
    <source>
        <dbReference type="Proteomes" id="UP000256977"/>
    </source>
</evidence>
<dbReference type="InterPro" id="IPR026071">
    <property type="entry name" value="Glyco_Hydrolase_99"/>
</dbReference>
<dbReference type="GO" id="GO:0004559">
    <property type="term" value="F:alpha-mannosidase activity"/>
    <property type="evidence" value="ECO:0007669"/>
    <property type="project" value="TreeGrafter"/>
</dbReference>
<keyword evidence="4" id="KW-0735">Signal-anchor</keyword>
<comment type="caution">
    <text evidence="8">The sequence shown here is derived from an EMBL/GenBank/DDBJ whole genome shotgun (WGS) entry which is preliminary data.</text>
</comment>
<keyword evidence="2" id="KW-0812">Transmembrane</keyword>
<dbReference type="AlphaFoldDB" id="A0A3D9I8Y9"/>
<evidence type="ECO:0000256" key="6">
    <source>
        <dbReference type="ARBA" id="ARBA00023034"/>
    </source>
</evidence>
<evidence type="ECO:0000256" key="7">
    <source>
        <dbReference type="ARBA" id="ARBA00023136"/>
    </source>
</evidence>
<dbReference type="Proteomes" id="UP000256977">
    <property type="component" value="Unassembled WGS sequence"/>
</dbReference>
<dbReference type="PANTHER" id="PTHR13572:SF4">
    <property type="entry name" value="RE57134P"/>
    <property type="match status" value="1"/>
</dbReference>
<gene>
    <name evidence="8" type="ORF">DFP98_13439</name>
</gene>
<dbReference type="PANTHER" id="PTHR13572">
    <property type="entry name" value="ENDO-ALPHA-1,2-MANNOSIDASE"/>
    <property type="match status" value="1"/>
</dbReference>
<keyword evidence="7" id="KW-0472">Membrane</keyword>
<evidence type="ECO:0000256" key="2">
    <source>
        <dbReference type="ARBA" id="ARBA00022692"/>
    </source>
</evidence>
<sequence length="559" mass="63048">MLSILVSIGAGAANAKPIKETDKFPKKLTNAGFHPQIGIWYTVWWDDEKPYSDHWQDWTRYRPVLGDYASDDPHIIRTHMQWIKQAGIDYVILDDTNSHFADGGNIANNIETIFDVVESMPEGTAPKLAFAIGAGQYAGNSEEAHMKEVDLIYEQYANRPSYYYWKGKPLLVDYTTPDWFYKWDDERFTVRWATGSTGDAASVAPDTGLWGWVFNEYVPNKEVFGVMPGWGTAHQGRPTTPIDREDGKLYTDLWTEAVKRSPEMIVIASFNDHAEEIGIEAITPRSTDVKPWVDAYGTPTPDWYEQITKGYASLRQGFLEDFYYKPENGKQIYKYENGRMIEQSAAPHGKPVIVVPEAYFTGKFLKDEAKKPDKNVAVDVFQTWVDDFKGIKKSWGYETLLENGNTVQGMSNGAEFYDIKKSGLDPMFTQIVDPKQRIVRKGFKAHPAWLDSKGWSLGKVAVKLPKAKKLYLTYYPGKVNTLSDGIVSSVIVNGRTTDTQWVTGEAGWKSKVVIDLSKYAGQSIELAFKVGWGQEKLGDEATTAYDAFLIGDPLIVTKL</sequence>
<organism evidence="8 9">
    <name type="scientific">Cohnella phaseoli</name>
    <dbReference type="NCBI Taxonomy" id="456490"/>
    <lineage>
        <taxon>Bacteria</taxon>
        <taxon>Bacillati</taxon>
        <taxon>Bacillota</taxon>
        <taxon>Bacilli</taxon>
        <taxon>Bacillales</taxon>
        <taxon>Paenibacillaceae</taxon>
        <taxon>Cohnella</taxon>
    </lineage>
</organism>
<dbReference type="EMBL" id="QRDZ01000034">
    <property type="protein sequence ID" value="RED58197.1"/>
    <property type="molecule type" value="Genomic_DNA"/>
</dbReference>
<keyword evidence="9" id="KW-1185">Reference proteome</keyword>
<dbReference type="Pfam" id="PF16317">
    <property type="entry name" value="Glyco_hydro_99"/>
    <property type="match status" value="1"/>
</dbReference>
<dbReference type="Gene3D" id="3.20.20.80">
    <property type="entry name" value="Glycosidases"/>
    <property type="match status" value="1"/>
</dbReference>
<evidence type="ECO:0000256" key="4">
    <source>
        <dbReference type="ARBA" id="ARBA00022968"/>
    </source>
</evidence>
<keyword evidence="6" id="KW-0333">Golgi apparatus</keyword>
<comment type="subcellular location">
    <subcellularLocation>
        <location evidence="1">Golgi apparatus membrane</location>
        <topology evidence="1">Single-pass type II membrane protein</topology>
    </subcellularLocation>
</comment>
<evidence type="ECO:0000313" key="8">
    <source>
        <dbReference type="EMBL" id="RED58197.1"/>
    </source>
</evidence>
<keyword evidence="5" id="KW-1133">Transmembrane helix</keyword>
<keyword evidence="3 8" id="KW-0378">Hydrolase</keyword>
<evidence type="ECO:0000256" key="1">
    <source>
        <dbReference type="ARBA" id="ARBA00004323"/>
    </source>
</evidence>
<reference evidence="8 9" key="1">
    <citation type="submission" date="2018-07" db="EMBL/GenBank/DDBJ databases">
        <title>Genomic Encyclopedia of Type Strains, Phase III (KMG-III): the genomes of soil and plant-associated and newly described type strains.</title>
        <authorList>
            <person name="Whitman W."/>
        </authorList>
    </citation>
    <scope>NUCLEOTIDE SEQUENCE [LARGE SCALE GENOMIC DNA]</scope>
    <source>
        <strain evidence="8 9">CECT 7287</strain>
    </source>
</reference>